<dbReference type="EMBL" id="JAVHJO010000003">
    <property type="protein sequence ID" value="KAK6541496.1"/>
    <property type="molecule type" value="Genomic_DNA"/>
</dbReference>
<evidence type="ECO:0000313" key="3">
    <source>
        <dbReference type="Proteomes" id="UP001365542"/>
    </source>
</evidence>
<keyword evidence="1" id="KW-1133">Transmembrane helix</keyword>
<accession>A0AAV9XIU0</accession>
<keyword evidence="1" id="KW-0472">Membrane</keyword>
<organism evidence="2 3">
    <name type="scientific">Orbilia ellipsospora</name>
    <dbReference type="NCBI Taxonomy" id="2528407"/>
    <lineage>
        <taxon>Eukaryota</taxon>
        <taxon>Fungi</taxon>
        <taxon>Dikarya</taxon>
        <taxon>Ascomycota</taxon>
        <taxon>Pezizomycotina</taxon>
        <taxon>Orbiliomycetes</taxon>
        <taxon>Orbiliales</taxon>
        <taxon>Orbiliaceae</taxon>
        <taxon>Orbilia</taxon>
    </lineage>
</organism>
<dbReference type="AlphaFoldDB" id="A0AAV9XIU0"/>
<reference evidence="2 3" key="1">
    <citation type="submission" date="2019-10" db="EMBL/GenBank/DDBJ databases">
        <authorList>
            <person name="Palmer J.M."/>
        </authorList>
    </citation>
    <scope>NUCLEOTIDE SEQUENCE [LARGE SCALE GENOMIC DNA]</scope>
    <source>
        <strain evidence="2 3">TWF694</strain>
    </source>
</reference>
<gene>
    <name evidence="2" type="ORF">TWF694_007305</name>
</gene>
<keyword evidence="1" id="KW-0812">Transmembrane</keyword>
<name>A0AAV9XIU0_9PEZI</name>
<proteinExistence type="predicted"/>
<evidence type="ECO:0000313" key="2">
    <source>
        <dbReference type="EMBL" id="KAK6541496.1"/>
    </source>
</evidence>
<dbReference type="Proteomes" id="UP001365542">
    <property type="component" value="Unassembled WGS sequence"/>
</dbReference>
<protein>
    <submittedName>
        <fullName evidence="2">Uncharacterized protein</fullName>
    </submittedName>
</protein>
<keyword evidence="3" id="KW-1185">Reference proteome</keyword>
<feature type="transmembrane region" description="Helical" evidence="1">
    <location>
        <begin position="185"/>
        <end position="207"/>
    </location>
</feature>
<feature type="transmembrane region" description="Helical" evidence="1">
    <location>
        <begin position="314"/>
        <end position="333"/>
    </location>
</feature>
<feature type="transmembrane region" description="Helical" evidence="1">
    <location>
        <begin position="290"/>
        <end position="308"/>
    </location>
</feature>
<sequence>MKMAPHLYPALRYLYQRSINITSPTTTIDYIGSQWINPSDIFSILLLLGPEIVQHAVAQLAGHCVTPVAFSFGWVAYSAKALLAVFGDGLLMPEVGVSNVTVIGVESGHIRITGSWVLGKLLSFLNDTVDEDMSIEQSHIPPDASSSERKIKDTEHGRPWEALRISVFETIDDPKYTHGVPIRDAVWYSGYAVIILQLIIAVIPIILHREWGTLFITVYGNTLALLEGSLTQWKEEKWPCPRSGGSSVILTQGNGTRHACLILGAKGVGLDLEILAVGTRRVSPSLLTRLGVAILTVNWIILLITAAGLQLNTWYLFGIGVIGSIQNLVAAGLSRSPSALGVHIRDTQRPIRGPSVKQVLKEAEELYPGVGVQMAQIFYPGSMRVQESEFPFWREAQDRLLGPNKWGTRIDRLPPPVAGVSHGAADEIMGPGEKTSLLLW</sequence>
<comment type="caution">
    <text evidence="2">The sequence shown here is derived from an EMBL/GenBank/DDBJ whole genome shotgun (WGS) entry which is preliminary data.</text>
</comment>
<evidence type="ECO:0000256" key="1">
    <source>
        <dbReference type="SAM" id="Phobius"/>
    </source>
</evidence>